<accession>Q4RCG6</accession>
<name>Q4RCG6_TETNG</name>
<feature type="non-terminal residue" evidence="1">
    <location>
        <position position="1"/>
    </location>
</feature>
<organism evidence="1">
    <name type="scientific">Tetraodon nigroviridis</name>
    <name type="common">Spotted green pufferfish</name>
    <name type="synonym">Chelonodon nigroviridis</name>
    <dbReference type="NCBI Taxonomy" id="99883"/>
    <lineage>
        <taxon>Eukaryota</taxon>
        <taxon>Metazoa</taxon>
        <taxon>Chordata</taxon>
        <taxon>Craniata</taxon>
        <taxon>Vertebrata</taxon>
        <taxon>Euteleostomi</taxon>
        <taxon>Actinopterygii</taxon>
        <taxon>Neopterygii</taxon>
        <taxon>Teleostei</taxon>
        <taxon>Neoteleostei</taxon>
        <taxon>Acanthomorphata</taxon>
        <taxon>Eupercaria</taxon>
        <taxon>Tetraodontiformes</taxon>
        <taxon>Tetradontoidea</taxon>
        <taxon>Tetraodontidae</taxon>
        <taxon>Tetraodon</taxon>
    </lineage>
</organism>
<dbReference type="AlphaFoldDB" id="Q4RCG6"/>
<sequence>KPSTVLWTRALRPKRLCQHTPTRCWARTTQRMTSLSAKQVKISSILHFFYAIHPSFLER</sequence>
<dbReference type="KEGG" id="tng:GSTEN00037342G001"/>
<proteinExistence type="predicted"/>
<gene>
    <name evidence="1" type="ORF">GSTENG00037342001</name>
</gene>
<comment type="caution">
    <text evidence="1">The sequence shown here is derived from an EMBL/GenBank/DDBJ whole genome shotgun (WGS) entry which is preliminary data.</text>
</comment>
<protein>
    <submittedName>
        <fullName evidence="1">(spotted green pufferfish) hypothetical protein</fullName>
    </submittedName>
</protein>
<reference evidence="1" key="1">
    <citation type="journal article" date="2004" name="Nature">
        <title>Genome duplication in the teleost fish Tetraodon nigroviridis reveals the early vertebrate proto-karyotype.</title>
        <authorList>
            <person name="Jaillon O."/>
            <person name="Aury J.-M."/>
            <person name="Brunet F."/>
            <person name="Petit J.-L."/>
            <person name="Stange-Thomann N."/>
            <person name="Mauceli E."/>
            <person name="Bouneau L."/>
            <person name="Fischer C."/>
            <person name="Ozouf-Costaz C."/>
            <person name="Bernot A."/>
            <person name="Nicaud S."/>
            <person name="Jaffe D."/>
            <person name="Fisher S."/>
            <person name="Lutfalla G."/>
            <person name="Dossat C."/>
            <person name="Segurens B."/>
            <person name="Dasilva C."/>
            <person name="Salanoubat M."/>
            <person name="Levy M."/>
            <person name="Boudet N."/>
            <person name="Castellano S."/>
            <person name="Anthouard V."/>
            <person name="Jubin C."/>
            <person name="Castelli V."/>
            <person name="Katinka M."/>
            <person name="Vacherie B."/>
            <person name="Biemont C."/>
            <person name="Skalli Z."/>
            <person name="Cattolico L."/>
            <person name="Poulain J."/>
            <person name="De Berardinis V."/>
            <person name="Cruaud C."/>
            <person name="Duprat S."/>
            <person name="Brottier P."/>
            <person name="Coutanceau J.-P."/>
            <person name="Gouzy J."/>
            <person name="Parra G."/>
            <person name="Lardier G."/>
            <person name="Chapple C."/>
            <person name="McKernan K.J."/>
            <person name="McEwan P."/>
            <person name="Bosak S."/>
            <person name="Kellis M."/>
            <person name="Volff J.-N."/>
            <person name="Guigo R."/>
            <person name="Zody M.C."/>
            <person name="Mesirov J."/>
            <person name="Lindblad-Toh K."/>
            <person name="Birren B."/>
            <person name="Nusbaum C."/>
            <person name="Kahn D."/>
            <person name="Robinson-Rechavi M."/>
            <person name="Laudet V."/>
            <person name="Schachter V."/>
            <person name="Quetier F."/>
            <person name="Saurin W."/>
            <person name="Scarpelli C."/>
            <person name="Wincker P."/>
            <person name="Lander E.S."/>
            <person name="Weissenbach J."/>
            <person name="Roest Crollius H."/>
        </authorList>
    </citation>
    <scope>NUCLEOTIDE SEQUENCE [LARGE SCALE GENOMIC DNA]</scope>
</reference>
<reference evidence="1" key="2">
    <citation type="submission" date="2004-02" db="EMBL/GenBank/DDBJ databases">
        <authorList>
            <consortium name="Genoscope"/>
            <consortium name="Whitehead Institute Centre for Genome Research"/>
        </authorList>
    </citation>
    <scope>NUCLEOTIDE SEQUENCE</scope>
</reference>
<dbReference type="EMBL" id="CAAE01018989">
    <property type="protein sequence ID" value="CAG13917.1"/>
    <property type="molecule type" value="Genomic_DNA"/>
</dbReference>
<evidence type="ECO:0000313" key="1">
    <source>
        <dbReference type="EMBL" id="CAG13917.1"/>
    </source>
</evidence>